<name>A0A506PMS8_9FLAO</name>
<keyword evidence="2" id="KW-0812">Transmembrane</keyword>
<feature type="compositionally biased region" description="Basic and acidic residues" evidence="1">
    <location>
        <begin position="944"/>
        <end position="977"/>
    </location>
</feature>
<evidence type="ECO:0000256" key="1">
    <source>
        <dbReference type="SAM" id="MobiDB-lite"/>
    </source>
</evidence>
<keyword evidence="4" id="KW-1185">Reference proteome</keyword>
<feature type="transmembrane region" description="Helical" evidence="2">
    <location>
        <begin position="57"/>
        <end position="79"/>
    </location>
</feature>
<dbReference type="AlphaFoldDB" id="A0A506PMS8"/>
<gene>
    <name evidence="3" type="ORF">FJ651_05245</name>
</gene>
<evidence type="ECO:0000313" key="3">
    <source>
        <dbReference type="EMBL" id="TPV34934.1"/>
    </source>
</evidence>
<organism evidence="3 4">
    <name type="scientific">Paucihalobacter ruber</name>
    <dbReference type="NCBI Taxonomy" id="2567861"/>
    <lineage>
        <taxon>Bacteria</taxon>
        <taxon>Pseudomonadati</taxon>
        <taxon>Bacteroidota</taxon>
        <taxon>Flavobacteriia</taxon>
        <taxon>Flavobacteriales</taxon>
        <taxon>Flavobacteriaceae</taxon>
        <taxon>Paucihalobacter</taxon>
    </lineage>
</organism>
<evidence type="ECO:0000313" key="4">
    <source>
        <dbReference type="Proteomes" id="UP000317332"/>
    </source>
</evidence>
<feature type="region of interest" description="Disordered" evidence="1">
    <location>
        <begin position="1072"/>
        <end position="1092"/>
    </location>
</feature>
<evidence type="ECO:0000256" key="2">
    <source>
        <dbReference type="SAM" id="Phobius"/>
    </source>
</evidence>
<dbReference type="RefSeq" id="WP_140989391.1">
    <property type="nucleotide sequence ID" value="NZ_VHIQ01000002.1"/>
</dbReference>
<proteinExistence type="predicted"/>
<comment type="caution">
    <text evidence="3">The sequence shown here is derived from an EMBL/GenBank/DDBJ whole genome shotgun (WGS) entry which is preliminary data.</text>
</comment>
<feature type="region of interest" description="Disordered" evidence="1">
    <location>
        <begin position="944"/>
        <end position="996"/>
    </location>
</feature>
<feature type="transmembrane region" description="Helical" evidence="2">
    <location>
        <begin position="26"/>
        <end position="51"/>
    </location>
</feature>
<feature type="compositionally biased region" description="Basic residues" evidence="1">
    <location>
        <begin position="756"/>
        <end position="766"/>
    </location>
</feature>
<dbReference type="OrthoDB" id="9812498at2"/>
<dbReference type="Proteomes" id="UP000317332">
    <property type="component" value="Unassembled WGS sequence"/>
</dbReference>
<feature type="region of interest" description="Disordered" evidence="1">
    <location>
        <begin position="702"/>
        <end position="766"/>
    </location>
</feature>
<feature type="compositionally biased region" description="Basic and acidic residues" evidence="1">
    <location>
        <begin position="702"/>
        <end position="755"/>
    </location>
</feature>
<keyword evidence="2" id="KW-0472">Membrane</keyword>
<sequence length="1132" mass="131529">MNNFKIIQSKLEQFIKRYYVNELIKGAILFFAAGLMYFILTLLIEYFLWLNTGLRTLLFWLFVVVEIALLAKFIVWPLLKLFKLQKGIDYEQASKIIGSHFPEVNDKLLNVLQLKSQPKESELLLASINQKSAELSPVPFHFAVNFKNNTRYLKYAIIPVMIVLLSYATGKFNWFSDSYERVVNYKTAYEPPAPFQFFVLNESLQALESKPFTIKVNTVGDVVPENPQIHFNGNAYFLKQLSPGEFEFTMTQPKVGTEFYFSANDVQSKSYNLSVLNVPALTGFEMVLNYPNHTNKPSETLKSTGNAVIPEGTKVTWQMKTKATDAISIYSTDTLNFNREGNNTFTAERRVFKNYDYNISISNNNLKNYESLAFNLKVVRDAYPEINLKHEIDSLDGQSLYFYGQVSDDYGLRKLQLVYYPSGEENIKKIETIAVGTSNFSEFVSAFPNQLQIEPGISYELYFEVFDNDAVNNFKSAKSSTFTYRKRTQDEEEDKQLQQQNETIKGLNQSFEKLQEQDKKLQEITKTQIEKDQLNFNDKKKLEEFLERQAQQEQMMQNFNEKLQKNLEEFQQDNQEKDLFKESLKERLKENENKLKQDEKLLKELEELKDKINKEEFNQKLEELAKQNQNKKRSLQQLLELTKRFYVSKKQEKLAKDLEKLAKEQESLADKPDKENNAEKQEELNKSFEEFQKQMEELIKENQELKKPMPIEQNKPEEESIKQDQKEAQKNLEQQQEQKEKDDQQGAEQSREKAKQQQKKAAKKMKQMAEQMMQSMQMAGGEQMSEDIRVLRQILDNVVLFSFRQEDLMERFRGIETNHNNYGKFVVNQKNLREHFEHVDDSLFALSLRQPALSEEINKQITDVYFNIDKSLDALSENQLYQGIASQQYAVTATNNLANFLSDVLDNMESQMNASGSGQGQDQGEPLPDIIMSQEELNKMMEEGLKESEKGKPDQGENGEEGKEGESKEGSEGKEGEQGEGQQNGQGEGDDINGNEELNGKLFEIYQQQQKLRKALEDKIGKDGNSGKISELIEKMEEVELDLINKGFTNQTLQKMMALKYELLKLENATFQQGEDDKRESQTNRNTFNNSATNQIPTAREYFNTTEILNRQALPLREFYKKRVQDYFKRND</sequence>
<reference evidence="3 4" key="1">
    <citation type="submission" date="2019-06" db="EMBL/GenBank/DDBJ databases">
        <title>Flavobacteriaceae Paucihalobacterium erythroidium CWB-1, complete genome.</title>
        <authorList>
            <person name="Wu S."/>
        </authorList>
    </citation>
    <scope>NUCLEOTIDE SEQUENCE [LARGE SCALE GENOMIC DNA]</scope>
    <source>
        <strain evidence="3 4">CWB-1</strain>
    </source>
</reference>
<feature type="compositionally biased region" description="Polar residues" evidence="1">
    <location>
        <begin position="1083"/>
        <end position="1092"/>
    </location>
</feature>
<protein>
    <submittedName>
        <fullName evidence="3">Uncharacterized protein</fullName>
    </submittedName>
</protein>
<accession>A0A506PMS8</accession>
<keyword evidence="2" id="KW-1133">Transmembrane helix</keyword>
<dbReference type="EMBL" id="VHIQ01000002">
    <property type="protein sequence ID" value="TPV34934.1"/>
    <property type="molecule type" value="Genomic_DNA"/>
</dbReference>